<name>H0UPT5_9BACT</name>
<dbReference type="AlphaFoldDB" id="H0UPT5"/>
<accession>H0UPT5</accession>
<feature type="transmembrane region" description="Helical" evidence="1">
    <location>
        <begin position="21"/>
        <end position="39"/>
    </location>
</feature>
<evidence type="ECO:0000313" key="2">
    <source>
        <dbReference type="EMBL" id="EHM10644.1"/>
    </source>
</evidence>
<dbReference type="HOGENOM" id="CLU_2453658_0_0_0"/>
<keyword evidence="3" id="KW-1185">Reference proteome</keyword>
<evidence type="ECO:0000256" key="1">
    <source>
        <dbReference type="SAM" id="Phobius"/>
    </source>
</evidence>
<dbReference type="Proteomes" id="UP000005730">
    <property type="component" value="Chromosome"/>
</dbReference>
<feature type="transmembrane region" description="Helical" evidence="1">
    <location>
        <begin position="59"/>
        <end position="76"/>
    </location>
</feature>
<keyword evidence="1" id="KW-1133">Transmembrane helix</keyword>
<organism evidence="2 3">
    <name type="scientific">Thermanaerovibrio velox DSM 12556</name>
    <dbReference type="NCBI Taxonomy" id="926567"/>
    <lineage>
        <taxon>Bacteria</taxon>
        <taxon>Thermotogati</taxon>
        <taxon>Synergistota</taxon>
        <taxon>Synergistia</taxon>
        <taxon>Synergistales</taxon>
        <taxon>Synergistaceae</taxon>
        <taxon>Thermanaerovibrio</taxon>
    </lineage>
</organism>
<keyword evidence="1" id="KW-0472">Membrane</keyword>
<reference evidence="2 3" key="1">
    <citation type="submission" date="2011-10" db="EMBL/GenBank/DDBJ databases">
        <title>The Noncontiguous Finished genome of Thermanaerovibrio velox DSM 12556.</title>
        <authorList>
            <consortium name="US DOE Joint Genome Institute (JGI-PGF)"/>
            <person name="Lucas S."/>
            <person name="Copeland A."/>
            <person name="Lapidus A."/>
            <person name="Glavina del Rio T."/>
            <person name="Dalin E."/>
            <person name="Tice H."/>
            <person name="Bruce D."/>
            <person name="Goodwin L."/>
            <person name="Pitluck S."/>
            <person name="Peters L."/>
            <person name="Mikhailova N."/>
            <person name="Teshima H."/>
            <person name="Kyrpides N."/>
            <person name="Mavromatis K."/>
            <person name="Ivanova N."/>
            <person name="Markowitz V."/>
            <person name="Cheng J.-F."/>
            <person name="Hugenholtz P."/>
            <person name="Woyke T."/>
            <person name="Wu D."/>
            <person name="Spring S."/>
            <person name="Brambilla E.-M."/>
            <person name="Klenk H.-P."/>
            <person name="Eisen J.A."/>
        </authorList>
    </citation>
    <scope>NUCLEOTIDE SEQUENCE [LARGE SCALE GENOMIC DNA]</scope>
    <source>
        <strain evidence="2 3">DSM 12556</strain>
    </source>
</reference>
<proteinExistence type="predicted"/>
<protein>
    <submittedName>
        <fullName evidence="2">Uncharacterized protein</fullName>
    </submittedName>
</protein>
<gene>
    <name evidence="2" type="ORF">TheveDRAFT_1526</name>
</gene>
<dbReference type="STRING" id="926567.TheveDRAFT_1526"/>
<dbReference type="EMBL" id="CM001377">
    <property type="protein sequence ID" value="EHM10644.1"/>
    <property type="molecule type" value="Genomic_DNA"/>
</dbReference>
<evidence type="ECO:0000313" key="3">
    <source>
        <dbReference type="Proteomes" id="UP000005730"/>
    </source>
</evidence>
<keyword evidence="1" id="KW-0812">Transmembrane</keyword>
<sequence length="89" mass="9817">MTVENGSSDRSFRERMGCAEAVARVVFLWVIFLGFSLALKRLAPQLSLDVRPVNPLKAGVAMAGLWAAFKVAGWLTQGFMDALERRYGP</sequence>